<feature type="region of interest" description="Disordered" evidence="1">
    <location>
        <begin position="43"/>
        <end position="71"/>
    </location>
</feature>
<dbReference type="EMBL" id="JAUSRB010000002">
    <property type="protein sequence ID" value="MDP9864867.1"/>
    <property type="molecule type" value="Genomic_DNA"/>
</dbReference>
<evidence type="ECO:0000256" key="1">
    <source>
        <dbReference type="SAM" id="MobiDB-lite"/>
    </source>
</evidence>
<evidence type="ECO:0008006" key="4">
    <source>
        <dbReference type="Google" id="ProtNLM"/>
    </source>
</evidence>
<keyword evidence="3" id="KW-1185">Reference proteome</keyword>
<reference evidence="2 3" key="1">
    <citation type="submission" date="2023-07" db="EMBL/GenBank/DDBJ databases">
        <title>Sequencing the genomes of 1000 actinobacteria strains.</title>
        <authorList>
            <person name="Klenk H.-P."/>
        </authorList>
    </citation>
    <scope>NUCLEOTIDE SEQUENCE [LARGE SCALE GENOMIC DNA]</scope>
    <source>
        <strain evidence="2 3">DSM 44109</strain>
    </source>
</reference>
<sequence>MINHIKPIDETPACECGAALERGRFLCLKCRAGDRWVWRQAAQRRTTTRNEQSRRPANRPRGIVEAGVIWT</sequence>
<organism evidence="2 3">
    <name type="scientific">Streptosporangium brasiliense</name>
    <dbReference type="NCBI Taxonomy" id="47480"/>
    <lineage>
        <taxon>Bacteria</taxon>
        <taxon>Bacillati</taxon>
        <taxon>Actinomycetota</taxon>
        <taxon>Actinomycetes</taxon>
        <taxon>Streptosporangiales</taxon>
        <taxon>Streptosporangiaceae</taxon>
        <taxon>Streptosporangium</taxon>
    </lineage>
</organism>
<proteinExistence type="predicted"/>
<accession>A0ABT9R6K0</accession>
<protein>
    <recommendedName>
        <fullName evidence="4">Transposase zinc-ribbon domain-containing protein</fullName>
    </recommendedName>
</protein>
<evidence type="ECO:0000313" key="3">
    <source>
        <dbReference type="Proteomes" id="UP001230426"/>
    </source>
</evidence>
<dbReference type="RefSeq" id="WP_306863422.1">
    <property type="nucleotide sequence ID" value="NZ_JAUSRB010000002.1"/>
</dbReference>
<gene>
    <name evidence="2" type="ORF">J2S55_004133</name>
</gene>
<evidence type="ECO:0000313" key="2">
    <source>
        <dbReference type="EMBL" id="MDP9864867.1"/>
    </source>
</evidence>
<dbReference type="Proteomes" id="UP001230426">
    <property type="component" value="Unassembled WGS sequence"/>
</dbReference>
<name>A0ABT9R6K0_9ACTN</name>
<comment type="caution">
    <text evidence="2">The sequence shown here is derived from an EMBL/GenBank/DDBJ whole genome shotgun (WGS) entry which is preliminary data.</text>
</comment>